<evidence type="ECO:0000313" key="1">
    <source>
        <dbReference type="EMBL" id="KAG5578435.1"/>
    </source>
</evidence>
<proteinExistence type="predicted"/>
<accession>A0A9J5WR74</accession>
<organism evidence="1 2">
    <name type="scientific">Solanum commersonii</name>
    <name type="common">Commerson's wild potato</name>
    <name type="synonym">Commerson's nightshade</name>
    <dbReference type="NCBI Taxonomy" id="4109"/>
    <lineage>
        <taxon>Eukaryota</taxon>
        <taxon>Viridiplantae</taxon>
        <taxon>Streptophyta</taxon>
        <taxon>Embryophyta</taxon>
        <taxon>Tracheophyta</taxon>
        <taxon>Spermatophyta</taxon>
        <taxon>Magnoliopsida</taxon>
        <taxon>eudicotyledons</taxon>
        <taxon>Gunneridae</taxon>
        <taxon>Pentapetalae</taxon>
        <taxon>asterids</taxon>
        <taxon>lamiids</taxon>
        <taxon>Solanales</taxon>
        <taxon>Solanaceae</taxon>
        <taxon>Solanoideae</taxon>
        <taxon>Solaneae</taxon>
        <taxon>Solanum</taxon>
    </lineage>
</organism>
<name>A0A9J5WR74_SOLCO</name>
<protein>
    <submittedName>
        <fullName evidence="1">Uncharacterized protein</fullName>
    </submittedName>
</protein>
<dbReference type="EMBL" id="JACXVP010000011">
    <property type="protein sequence ID" value="KAG5578435.1"/>
    <property type="molecule type" value="Genomic_DNA"/>
</dbReference>
<dbReference type="AlphaFoldDB" id="A0A9J5WR74"/>
<dbReference type="Proteomes" id="UP000824120">
    <property type="component" value="Chromosome 11"/>
</dbReference>
<reference evidence="1 2" key="1">
    <citation type="submission" date="2020-09" db="EMBL/GenBank/DDBJ databases">
        <title>De no assembly of potato wild relative species, Solanum commersonii.</title>
        <authorList>
            <person name="Cho K."/>
        </authorList>
    </citation>
    <scope>NUCLEOTIDE SEQUENCE [LARGE SCALE GENOMIC DNA]</scope>
    <source>
        <strain evidence="1">LZ3.2</strain>
        <tissue evidence="1">Leaf</tissue>
    </source>
</reference>
<evidence type="ECO:0000313" key="2">
    <source>
        <dbReference type="Proteomes" id="UP000824120"/>
    </source>
</evidence>
<sequence length="107" mass="12004">MMIKTNSSSTDGGTCTAQTTATDQILNTGTLEMTLSWRKVKKEYPARDEFKSSISETEKSTVSKFSGTHFELHAFNSDDTQETEDINRVEEFNPTPISTQDFDSCFT</sequence>
<keyword evidence="2" id="KW-1185">Reference proteome</keyword>
<gene>
    <name evidence="1" type="ORF">H5410_058569</name>
</gene>
<comment type="caution">
    <text evidence="1">The sequence shown here is derived from an EMBL/GenBank/DDBJ whole genome shotgun (WGS) entry which is preliminary data.</text>
</comment>